<dbReference type="GO" id="GO:0005737">
    <property type="term" value="C:cytoplasm"/>
    <property type="evidence" value="ECO:0007669"/>
    <property type="project" value="TreeGrafter"/>
</dbReference>
<dbReference type="InterPro" id="IPR003226">
    <property type="entry name" value="MYG1_exonuclease"/>
</dbReference>
<evidence type="ECO:0000256" key="1">
    <source>
        <dbReference type="ARBA" id="ARBA00010105"/>
    </source>
</evidence>
<comment type="similarity">
    <text evidence="1">Belongs to the MYG1 family.</text>
</comment>
<proteinExistence type="inferred from homology"/>
<sequence>MLIATHDGSFHADETIACAILTYIYEKASILRSRDPLELEKADLIIDVSGINDERHFDHHSKAFTLSRNNGINYATAGLMWHKFGLQFLQKICQKNNLQADNEVLAKAQERIDREMMEQIDLNDNGQLNSYLAEKFPAHNSGEREIFDGLNEFYQNDPAIPYIVAMQNLPNAGAQEQLLSFLSTVKLLREILVNTAINAVCTELGISKVLELYDGGEILIMHEKLPWTSAVLTYPELFERCLLAVYPDRKRGWRVQSLPLSKAERFKNRVTAPESWCGKDNAALDEVTGLKDTIFVHKSGFTGGAMEFETTLEMARRWLKEGRRAAKFL</sequence>
<gene>
    <name evidence="3" type="ORF">IAB19_07230</name>
</gene>
<feature type="coiled-coil region" evidence="2">
    <location>
        <begin position="95"/>
        <end position="125"/>
    </location>
</feature>
<keyword evidence="2" id="KW-0175">Coiled coil</keyword>
<dbReference type="AlphaFoldDB" id="A0A9D9GQM3"/>
<dbReference type="EMBL" id="JADINH010000152">
    <property type="protein sequence ID" value="MBO8416152.1"/>
    <property type="molecule type" value="Genomic_DNA"/>
</dbReference>
<dbReference type="Proteomes" id="UP000823631">
    <property type="component" value="Unassembled WGS sequence"/>
</dbReference>
<evidence type="ECO:0000313" key="3">
    <source>
        <dbReference type="EMBL" id="MBO8416152.1"/>
    </source>
</evidence>
<dbReference type="PANTHER" id="PTHR11215">
    <property type="entry name" value="METAL DEPENDENT HYDROLASE - RELATED"/>
    <property type="match status" value="1"/>
</dbReference>
<comment type="caution">
    <text evidence="3">The sequence shown here is derived from an EMBL/GenBank/DDBJ whole genome shotgun (WGS) entry which is preliminary data.</text>
</comment>
<protein>
    <submittedName>
        <fullName evidence="3">MYG1 family protein</fullName>
    </submittedName>
</protein>
<accession>A0A9D9GQM3</accession>
<organism evidence="3 4">
    <name type="scientific">Candidatus Avisuccinivibrio stercorigallinarum</name>
    <dbReference type="NCBI Taxonomy" id="2840704"/>
    <lineage>
        <taxon>Bacteria</taxon>
        <taxon>Pseudomonadati</taxon>
        <taxon>Pseudomonadota</taxon>
        <taxon>Gammaproteobacteria</taxon>
        <taxon>Aeromonadales</taxon>
        <taxon>Succinivibrionaceae</taxon>
        <taxon>Succinivibrionaceae incertae sedis</taxon>
        <taxon>Candidatus Avisuccinivibrio</taxon>
    </lineage>
</organism>
<dbReference type="PANTHER" id="PTHR11215:SF1">
    <property type="entry name" value="MYG1 EXONUCLEASE"/>
    <property type="match status" value="1"/>
</dbReference>
<reference evidence="3" key="1">
    <citation type="submission" date="2020-10" db="EMBL/GenBank/DDBJ databases">
        <authorList>
            <person name="Gilroy R."/>
        </authorList>
    </citation>
    <scope>NUCLEOTIDE SEQUENCE</scope>
    <source>
        <strain evidence="3">17213</strain>
    </source>
</reference>
<evidence type="ECO:0000256" key="2">
    <source>
        <dbReference type="SAM" id="Coils"/>
    </source>
</evidence>
<reference evidence="3" key="2">
    <citation type="journal article" date="2021" name="PeerJ">
        <title>Extensive microbial diversity within the chicken gut microbiome revealed by metagenomics and culture.</title>
        <authorList>
            <person name="Gilroy R."/>
            <person name="Ravi A."/>
            <person name="Getino M."/>
            <person name="Pursley I."/>
            <person name="Horton D.L."/>
            <person name="Alikhan N.F."/>
            <person name="Baker D."/>
            <person name="Gharbi K."/>
            <person name="Hall N."/>
            <person name="Watson M."/>
            <person name="Adriaenssens E.M."/>
            <person name="Foster-Nyarko E."/>
            <person name="Jarju S."/>
            <person name="Secka A."/>
            <person name="Antonio M."/>
            <person name="Oren A."/>
            <person name="Chaudhuri R.R."/>
            <person name="La Ragione R."/>
            <person name="Hildebrand F."/>
            <person name="Pallen M.J."/>
        </authorList>
    </citation>
    <scope>NUCLEOTIDE SEQUENCE</scope>
    <source>
        <strain evidence="3">17213</strain>
    </source>
</reference>
<dbReference type="Pfam" id="PF03690">
    <property type="entry name" value="MYG1_exonuc"/>
    <property type="match status" value="1"/>
</dbReference>
<name>A0A9D9GQM3_9GAMM</name>
<evidence type="ECO:0000313" key="4">
    <source>
        <dbReference type="Proteomes" id="UP000823631"/>
    </source>
</evidence>